<accession>A0A8J3DJD6</accession>
<evidence type="ECO:0000313" key="3">
    <source>
        <dbReference type="Proteomes" id="UP000642829"/>
    </source>
</evidence>
<gene>
    <name evidence="2" type="ORF">GCM10007047_29010</name>
</gene>
<evidence type="ECO:0000259" key="1">
    <source>
        <dbReference type="PROSITE" id="PS51819"/>
    </source>
</evidence>
<dbReference type="Pfam" id="PF00903">
    <property type="entry name" value="Glyoxalase"/>
    <property type="match status" value="1"/>
</dbReference>
<dbReference type="Proteomes" id="UP000642829">
    <property type="component" value="Unassembled WGS sequence"/>
</dbReference>
<dbReference type="AlphaFoldDB" id="A0A8J3DJD6"/>
<reference evidence="2" key="1">
    <citation type="journal article" date="2014" name="Int. J. Syst. Evol. Microbiol.">
        <title>Complete genome sequence of Corynebacterium casei LMG S-19264T (=DSM 44701T), isolated from a smear-ripened cheese.</title>
        <authorList>
            <consortium name="US DOE Joint Genome Institute (JGI-PGF)"/>
            <person name="Walter F."/>
            <person name="Albersmeier A."/>
            <person name="Kalinowski J."/>
            <person name="Ruckert C."/>
        </authorList>
    </citation>
    <scope>NUCLEOTIDE SEQUENCE</scope>
    <source>
        <strain evidence="2">KCTC 12870</strain>
    </source>
</reference>
<dbReference type="SUPFAM" id="SSF54593">
    <property type="entry name" value="Glyoxalase/Bleomycin resistance protein/Dihydroxybiphenyl dioxygenase"/>
    <property type="match status" value="1"/>
</dbReference>
<dbReference type="PROSITE" id="PS51819">
    <property type="entry name" value="VOC"/>
    <property type="match status" value="1"/>
</dbReference>
<dbReference type="EMBL" id="BMXG01000022">
    <property type="protein sequence ID" value="GHC09870.1"/>
    <property type="molecule type" value="Genomic_DNA"/>
</dbReference>
<dbReference type="PANTHER" id="PTHR33993">
    <property type="entry name" value="GLYOXALASE-RELATED"/>
    <property type="match status" value="1"/>
</dbReference>
<dbReference type="Gene3D" id="3.10.180.10">
    <property type="entry name" value="2,3-Dihydroxybiphenyl 1,2-Dioxygenase, domain 1"/>
    <property type="match status" value="1"/>
</dbReference>
<dbReference type="RefSeq" id="WP_189516527.1">
    <property type="nucleotide sequence ID" value="NZ_BMXG01000022.1"/>
</dbReference>
<name>A0A8J3DJD6_9BACT</name>
<protein>
    <recommendedName>
        <fullName evidence="1">VOC domain-containing protein</fullName>
    </recommendedName>
</protein>
<reference evidence="2" key="2">
    <citation type="submission" date="2020-09" db="EMBL/GenBank/DDBJ databases">
        <authorList>
            <person name="Sun Q."/>
            <person name="Kim S."/>
        </authorList>
    </citation>
    <scope>NUCLEOTIDE SEQUENCE</scope>
    <source>
        <strain evidence="2">KCTC 12870</strain>
    </source>
</reference>
<dbReference type="InterPro" id="IPR052164">
    <property type="entry name" value="Anthracycline_SecMetBiosynth"/>
</dbReference>
<comment type="caution">
    <text evidence="2">The sequence shown here is derived from an EMBL/GenBank/DDBJ whole genome shotgun (WGS) entry which is preliminary data.</text>
</comment>
<organism evidence="2 3">
    <name type="scientific">Cerasicoccus arenae</name>
    <dbReference type="NCBI Taxonomy" id="424488"/>
    <lineage>
        <taxon>Bacteria</taxon>
        <taxon>Pseudomonadati</taxon>
        <taxon>Verrucomicrobiota</taxon>
        <taxon>Opitutia</taxon>
        <taxon>Puniceicoccales</taxon>
        <taxon>Cerasicoccaceae</taxon>
        <taxon>Cerasicoccus</taxon>
    </lineage>
</organism>
<proteinExistence type="predicted"/>
<evidence type="ECO:0000313" key="2">
    <source>
        <dbReference type="EMBL" id="GHC09870.1"/>
    </source>
</evidence>
<dbReference type="InterPro" id="IPR037523">
    <property type="entry name" value="VOC_core"/>
</dbReference>
<keyword evidence="3" id="KW-1185">Reference proteome</keyword>
<feature type="domain" description="VOC" evidence="1">
    <location>
        <begin position="11"/>
        <end position="128"/>
    </location>
</feature>
<dbReference type="InterPro" id="IPR029068">
    <property type="entry name" value="Glyas_Bleomycin-R_OHBP_Dase"/>
</dbReference>
<sequence length="139" mass="15167">MSDTQKPTIGGFDWNELLTSDINGACDFYAGLFGWTIEDWPMDNGMTYKIAKKGDKMMAGLMAKPPMMPEGTPPFWGAYVTVEDTDATAAKAVELGATILCPPMDIPKIGRMCSIQDPQGAFVSFIAYKPCCDDDKCCE</sequence>
<dbReference type="InterPro" id="IPR004360">
    <property type="entry name" value="Glyas_Fos-R_dOase_dom"/>
</dbReference>
<dbReference type="CDD" id="cd07247">
    <property type="entry name" value="SgaA_N_like"/>
    <property type="match status" value="1"/>
</dbReference>
<dbReference type="PANTHER" id="PTHR33993:SF14">
    <property type="entry name" value="GB|AAF24581.1"/>
    <property type="match status" value="1"/>
</dbReference>